<protein>
    <submittedName>
        <fullName evidence="2">Uncharacterized protein</fullName>
    </submittedName>
</protein>
<reference evidence="2 3" key="1">
    <citation type="submission" date="2017-08" db="EMBL/GenBank/DDBJ databases">
        <title>Substantial Increase in Enzyme Production by Combined Drug-Resistance Mutations in Paenibacillus agaridevorans.</title>
        <authorList>
            <person name="Tanaka Y."/>
            <person name="Funane K."/>
            <person name="Hosaka T."/>
            <person name="Shiwa Y."/>
            <person name="Fujita N."/>
            <person name="Miyazaki T."/>
            <person name="Yoshikawa H."/>
            <person name="Murakami K."/>
            <person name="Kasahara K."/>
            <person name="Inaoka T."/>
            <person name="Hiraga Y."/>
            <person name="Ochi K."/>
        </authorList>
    </citation>
    <scope>NUCLEOTIDE SEQUENCE [LARGE SCALE GENOMIC DNA]</scope>
    <source>
        <strain evidence="2 3">T-3040</strain>
    </source>
</reference>
<feature type="compositionally biased region" description="Polar residues" evidence="1">
    <location>
        <begin position="30"/>
        <end position="54"/>
    </location>
</feature>
<keyword evidence="3" id="KW-1185">Reference proteome</keyword>
<gene>
    <name evidence="2" type="ORF">PAT3040_05974</name>
</gene>
<sequence>MKQIGVIILLLCVNLIVMGCKGEVTEQEPDASNAQPTVQTSPAMSLTPSPTVENESIGTVEKLETENGFRLATDGTYNPFQLFTAASDEGTSYVVHVLTSNEPLKHGVRYGAIAAVIHPDSGEFRTYPLFSAIINDSYAAHSIAKGYGMLDSRHLLYIAVHDANDEGAVQSYSVEKLDITSGEKTVIVPAIRELDSISQEEHFAPGWMTASGESLVLNSYSEGKLWVIDIADGEVRQLPKQTKHSWPFFLTSVSPDGELIWHLDSDNSRFVLLDLEGNERSTVPFSSEAIRGQSGWFYWSPNGKYAIFDDSSTSEQNPVIYEDSEFSLKAMNKLNIYTREGNGQSIMFDRSKGQFVEVAGWLGAEDEYAVLRFYDVEGASASLVPDSVSFLLLHLPTGGLTALQPNADRLPGEKLELASLFKSRPGLREPLLLVDLDSHTYVLLSDSGAWAKQSSNEASKRAWIEAASQLGGTLLHWEGKDDTRGIEKESLVLQENVREISFAGENWIVTEDMVYIRMD</sequence>
<dbReference type="RefSeq" id="WP_108995528.1">
    <property type="nucleotide sequence ID" value="NZ_BDQX01000390.1"/>
</dbReference>
<proteinExistence type="predicted"/>
<accession>A0A2R5EYI9</accession>
<name>A0A2R5EYI9_9BACL</name>
<dbReference type="EMBL" id="BDQX01000390">
    <property type="protein sequence ID" value="GBG11185.1"/>
    <property type="molecule type" value="Genomic_DNA"/>
</dbReference>
<dbReference type="Gene3D" id="2.120.10.30">
    <property type="entry name" value="TolB, C-terminal domain"/>
    <property type="match status" value="1"/>
</dbReference>
<dbReference type="AlphaFoldDB" id="A0A2R5EYI9"/>
<feature type="region of interest" description="Disordered" evidence="1">
    <location>
        <begin position="26"/>
        <end position="54"/>
    </location>
</feature>
<dbReference type="SUPFAM" id="SSF82171">
    <property type="entry name" value="DPP6 N-terminal domain-like"/>
    <property type="match status" value="1"/>
</dbReference>
<organism evidence="2 3">
    <name type="scientific">Paenibacillus agaridevorans</name>
    <dbReference type="NCBI Taxonomy" id="171404"/>
    <lineage>
        <taxon>Bacteria</taxon>
        <taxon>Bacillati</taxon>
        <taxon>Bacillota</taxon>
        <taxon>Bacilli</taxon>
        <taxon>Bacillales</taxon>
        <taxon>Paenibacillaceae</taxon>
        <taxon>Paenibacillus</taxon>
    </lineage>
</organism>
<evidence type="ECO:0000256" key="1">
    <source>
        <dbReference type="SAM" id="MobiDB-lite"/>
    </source>
</evidence>
<evidence type="ECO:0000313" key="2">
    <source>
        <dbReference type="EMBL" id="GBG11185.1"/>
    </source>
</evidence>
<comment type="caution">
    <text evidence="2">The sequence shown here is derived from an EMBL/GenBank/DDBJ whole genome shotgun (WGS) entry which is preliminary data.</text>
</comment>
<dbReference type="PROSITE" id="PS51257">
    <property type="entry name" value="PROKAR_LIPOPROTEIN"/>
    <property type="match status" value="1"/>
</dbReference>
<dbReference type="InterPro" id="IPR011042">
    <property type="entry name" value="6-blade_b-propeller_TolB-like"/>
</dbReference>
<evidence type="ECO:0000313" key="3">
    <source>
        <dbReference type="Proteomes" id="UP000245202"/>
    </source>
</evidence>
<dbReference type="Proteomes" id="UP000245202">
    <property type="component" value="Unassembled WGS sequence"/>
</dbReference>